<sequence>MSKILVTGAGGHLGRMTLQHLLERRPATELVGLARDPGKAADLAAQGIEIQTAREDRS</sequence>
<dbReference type="SUPFAM" id="SSF51735">
    <property type="entry name" value="NAD(P)-binding Rossmann-fold domains"/>
    <property type="match status" value="1"/>
</dbReference>
<dbReference type="Gene3D" id="3.40.50.720">
    <property type="entry name" value="NAD(P)-binding Rossmann-like Domain"/>
    <property type="match status" value="1"/>
</dbReference>
<proteinExistence type="predicted"/>
<dbReference type="InterPro" id="IPR036291">
    <property type="entry name" value="NAD(P)-bd_dom_sf"/>
</dbReference>
<comment type="caution">
    <text evidence="1">The sequence shown here is derived from an EMBL/GenBank/DDBJ whole genome shotgun (WGS) entry which is preliminary data.</text>
</comment>
<protein>
    <submittedName>
        <fullName evidence="1">KR domain-containing protein</fullName>
    </submittedName>
</protein>
<reference evidence="1" key="1">
    <citation type="submission" date="2021-04" db="EMBL/GenBank/DDBJ databases">
        <title>Pseudonocardia sp. nov., isolated from sandy soil of mangrove forest.</title>
        <authorList>
            <person name="Zan Z."/>
            <person name="Huang R."/>
            <person name="Liu W."/>
        </authorList>
    </citation>
    <scope>NUCLEOTIDE SEQUENCE</scope>
    <source>
        <strain evidence="1">S2-4</strain>
    </source>
</reference>
<name>A0ABT1ABE1_9PSEU</name>
<gene>
    <name evidence="1" type="ORF">KDL28_35140</name>
</gene>
<keyword evidence="2" id="KW-1185">Reference proteome</keyword>
<dbReference type="Proteomes" id="UP001165283">
    <property type="component" value="Unassembled WGS sequence"/>
</dbReference>
<organism evidence="1 2">
    <name type="scientific">Pseudonocardia humida</name>
    <dbReference type="NCBI Taxonomy" id="2800819"/>
    <lineage>
        <taxon>Bacteria</taxon>
        <taxon>Bacillati</taxon>
        <taxon>Actinomycetota</taxon>
        <taxon>Actinomycetes</taxon>
        <taxon>Pseudonocardiales</taxon>
        <taxon>Pseudonocardiaceae</taxon>
        <taxon>Pseudonocardia</taxon>
    </lineage>
</organism>
<dbReference type="RefSeq" id="WP_252445744.1">
    <property type="nucleotide sequence ID" value="NZ_JAGSOV010000080.1"/>
</dbReference>
<evidence type="ECO:0000313" key="2">
    <source>
        <dbReference type="Proteomes" id="UP001165283"/>
    </source>
</evidence>
<dbReference type="EMBL" id="JAGSOV010000080">
    <property type="protein sequence ID" value="MCO1660308.1"/>
    <property type="molecule type" value="Genomic_DNA"/>
</dbReference>
<accession>A0ABT1ABE1</accession>
<evidence type="ECO:0000313" key="1">
    <source>
        <dbReference type="EMBL" id="MCO1660308.1"/>
    </source>
</evidence>